<dbReference type="Proteomes" id="UP000254537">
    <property type="component" value="Chromosome"/>
</dbReference>
<proteinExistence type="predicted"/>
<gene>
    <name evidence="1" type="ORF">DWG20_09280</name>
</gene>
<dbReference type="EMBL" id="CP031337">
    <property type="protein sequence ID" value="AXK39619.1"/>
    <property type="molecule type" value="Genomic_DNA"/>
</dbReference>
<accession>A0A345Y6R7</accession>
<sequence>MEVYELEEPIAFGKGEPITELKLRKPVAGDWRGCKMEIDLGGNLVFDVDTVLTVASRITGHSRPALAEMSQSDLTQVGAIIMGFSAPGRTTGNAS</sequence>
<evidence type="ECO:0000313" key="2">
    <source>
        <dbReference type="Proteomes" id="UP000254537"/>
    </source>
</evidence>
<dbReference type="OrthoDB" id="7366507at2"/>
<dbReference type="KEGG" id="ccah:DWG20_09280"/>
<name>A0A345Y6R7_9NEIS</name>
<dbReference type="RefSeq" id="WP_115433551.1">
    <property type="nucleotide sequence ID" value="NZ_CP031337.1"/>
</dbReference>
<organism evidence="1 2">
    <name type="scientific">Crenobacter cavernae</name>
    <dbReference type="NCBI Taxonomy" id="2290923"/>
    <lineage>
        <taxon>Bacteria</taxon>
        <taxon>Pseudomonadati</taxon>
        <taxon>Pseudomonadota</taxon>
        <taxon>Betaproteobacteria</taxon>
        <taxon>Neisseriales</taxon>
        <taxon>Neisseriaceae</taxon>
        <taxon>Crenobacter</taxon>
    </lineage>
</organism>
<dbReference type="InterPro" id="IPR019289">
    <property type="entry name" value="Phage_tail_E/E"/>
</dbReference>
<protein>
    <submittedName>
        <fullName evidence="1">Phage tail assembly protein</fullName>
    </submittedName>
</protein>
<evidence type="ECO:0000313" key="1">
    <source>
        <dbReference type="EMBL" id="AXK39619.1"/>
    </source>
</evidence>
<reference evidence="1 2" key="1">
    <citation type="submission" date="2018-07" db="EMBL/GenBank/DDBJ databases">
        <title>Crenobacter cavernae sp. nov., isolated from a karst cave.</title>
        <authorList>
            <person name="Zhu H."/>
        </authorList>
    </citation>
    <scope>NUCLEOTIDE SEQUENCE [LARGE SCALE GENOMIC DNA]</scope>
    <source>
        <strain evidence="1 2">K1W11S-77</strain>
    </source>
</reference>
<dbReference type="AlphaFoldDB" id="A0A345Y6R7"/>
<dbReference type="Pfam" id="PF10109">
    <property type="entry name" value="Phage_TAC_7"/>
    <property type="match status" value="1"/>
</dbReference>